<dbReference type="Proteomes" id="UP001172159">
    <property type="component" value="Unassembled WGS sequence"/>
</dbReference>
<gene>
    <name evidence="4" type="ORF">B0T21DRAFT_404511</name>
</gene>
<dbReference type="AlphaFoldDB" id="A0AA40AIU3"/>
<name>A0AA40AIU3_9PEZI</name>
<feature type="region of interest" description="Disordered" evidence="1">
    <location>
        <begin position="484"/>
        <end position="516"/>
    </location>
</feature>
<dbReference type="SUPFAM" id="SSF103473">
    <property type="entry name" value="MFS general substrate transporter"/>
    <property type="match status" value="1"/>
</dbReference>
<feature type="transmembrane region" description="Helical" evidence="2">
    <location>
        <begin position="751"/>
        <end position="768"/>
    </location>
</feature>
<feature type="transmembrane region" description="Helical" evidence="2">
    <location>
        <begin position="688"/>
        <end position="712"/>
    </location>
</feature>
<dbReference type="InterPro" id="IPR010730">
    <property type="entry name" value="HET"/>
</dbReference>
<feature type="domain" description="Heterokaryon incompatibility" evidence="3">
    <location>
        <begin position="67"/>
        <end position="133"/>
    </location>
</feature>
<feature type="transmembrane region" description="Helical" evidence="2">
    <location>
        <begin position="662"/>
        <end position="682"/>
    </location>
</feature>
<keyword evidence="5" id="KW-1185">Reference proteome</keyword>
<evidence type="ECO:0000313" key="4">
    <source>
        <dbReference type="EMBL" id="KAK0716597.1"/>
    </source>
</evidence>
<sequence>MRTTSAHITWSSKTLSSIRAWLHTCHVSHANQCIKSRSSRRLPRRLIDICRNVCIVSTDNLSPNTQYLTLSHRWGDPPSILLTSRTSFLLDSDISTHLSNCKEAAVFRHAIHVTRGLGFRYIWIDALCIMQDNACLIFDRKPFSISPLRATVTVPTTQRSMTLKAFSPECRVLQGPLYNRGWVFQERSLAPQASEVLLSGIASQRHRRLGMATTDLSEMRKDNGQARWRYILQEYSHTSVTFVDDRLRAISAVAKLFGSAMQLDPSDYLAGLWKDSVPLSLLWWQDANGKRHDPKTGIATETDTAPSWSWASVMGSVAITDPPFVTSTTAKVLDVHIVRASQNLFDGVESCHLRLRGHVCKFRRVIEDGTPYIKISEYAKFPELNEHGPGDGFFIQWDISRAVVEDLLGSITYEGSNSPTYCLLHIARNQDMVNTSMEEGIVLQRASSRGGYLRVGYFCLPYPQRLAGTELEAALNGGLGTLEFHDRGLDRKPTSEPTGDSSRKSPKSKSTTFTSPSTSRFIILSPFHAMSNPPSGRSRSRSPSHHKPRSHRPHPHPCRAIRPLLLLVALVNLSWSLYQLPVARVIESRLCHDHYSLSDPSVILPDGTVPEELCKLDEIQQRLGKLQGVMETVWVGGDFLMTIPLVTLADRYGYGFVLTLNLLPRAFLLGWTLVVGYFGGMLRLPVEWVVMAPGGSWLGGDCVFNSVVYFLISELTEDHVLRATFFAYLNATTSIFSSQLGPALASFTMSFRLWLPFVLGLALLLLSAP</sequence>
<keyword evidence="2" id="KW-1133">Transmembrane helix</keyword>
<feature type="compositionally biased region" description="Basic residues" evidence="1">
    <location>
        <begin position="538"/>
        <end position="556"/>
    </location>
</feature>
<dbReference type="InterPro" id="IPR036259">
    <property type="entry name" value="MFS_trans_sf"/>
</dbReference>
<accession>A0AA40AIU3</accession>
<proteinExistence type="predicted"/>
<dbReference type="PANTHER" id="PTHR33112:SF10">
    <property type="entry name" value="TOL"/>
    <property type="match status" value="1"/>
</dbReference>
<evidence type="ECO:0000313" key="5">
    <source>
        <dbReference type="Proteomes" id="UP001172159"/>
    </source>
</evidence>
<reference evidence="4" key="1">
    <citation type="submission" date="2023-06" db="EMBL/GenBank/DDBJ databases">
        <title>Genome-scale phylogeny and comparative genomics of the fungal order Sordariales.</title>
        <authorList>
            <consortium name="Lawrence Berkeley National Laboratory"/>
            <person name="Hensen N."/>
            <person name="Bonometti L."/>
            <person name="Westerberg I."/>
            <person name="Brannstrom I.O."/>
            <person name="Guillou S."/>
            <person name="Cros-Aarteil S."/>
            <person name="Calhoun S."/>
            <person name="Haridas S."/>
            <person name="Kuo A."/>
            <person name="Mondo S."/>
            <person name="Pangilinan J."/>
            <person name="Riley R."/>
            <person name="Labutti K."/>
            <person name="Andreopoulos B."/>
            <person name="Lipzen A."/>
            <person name="Chen C."/>
            <person name="Yanf M."/>
            <person name="Daum C."/>
            <person name="Ng V."/>
            <person name="Clum A."/>
            <person name="Steindorff A."/>
            <person name="Ohm R."/>
            <person name="Martin F."/>
            <person name="Silar P."/>
            <person name="Natvig D."/>
            <person name="Lalanne C."/>
            <person name="Gautier V."/>
            <person name="Ament-Velasquez S.L."/>
            <person name="Kruys A."/>
            <person name="Hutchinson M.I."/>
            <person name="Powell A.J."/>
            <person name="Barry K."/>
            <person name="Miller A.N."/>
            <person name="Grigoriev I.V."/>
            <person name="Debuchy R."/>
            <person name="Gladieux P."/>
            <person name="Thoren M.H."/>
            <person name="Johannesson H."/>
        </authorList>
    </citation>
    <scope>NUCLEOTIDE SEQUENCE</scope>
    <source>
        <strain evidence="4">CBS 540.89</strain>
    </source>
</reference>
<evidence type="ECO:0000259" key="3">
    <source>
        <dbReference type="Pfam" id="PF06985"/>
    </source>
</evidence>
<feature type="region of interest" description="Disordered" evidence="1">
    <location>
        <begin position="531"/>
        <end position="556"/>
    </location>
</feature>
<dbReference type="PANTHER" id="PTHR33112">
    <property type="entry name" value="DOMAIN PROTEIN, PUTATIVE-RELATED"/>
    <property type="match status" value="1"/>
</dbReference>
<feature type="transmembrane region" description="Helical" evidence="2">
    <location>
        <begin position="724"/>
        <end position="745"/>
    </location>
</feature>
<organism evidence="4 5">
    <name type="scientific">Apiosordaria backusii</name>
    <dbReference type="NCBI Taxonomy" id="314023"/>
    <lineage>
        <taxon>Eukaryota</taxon>
        <taxon>Fungi</taxon>
        <taxon>Dikarya</taxon>
        <taxon>Ascomycota</taxon>
        <taxon>Pezizomycotina</taxon>
        <taxon>Sordariomycetes</taxon>
        <taxon>Sordariomycetidae</taxon>
        <taxon>Sordariales</taxon>
        <taxon>Lasiosphaeriaceae</taxon>
        <taxon>Apiosordaria</taxon>
    </lineage>
</organism>
<evidence type="ECO:0000256" key="2">
    <source>
        <dbReference type="SAM" id="Phobius"/>
    </source>
</evidence>
<protein>
    <recommendedName>
        <fullName evidence="3">Heterokaryon incompatibility domain-containing protein</fullName>
    </recommendedName>
</protein>
<dbReference type="Pfam" id="PF06985">
    <property type="entry name" value="HET"/>
    <property type="match status" value="1"/>
</dbReference>
<feature type="compositionally biased region" description="Basic and acidic residues" evidence="1">
    <location>
        <begin position="484"/>
        <end position="494"/>
    </location>
</feature>
<dbReference type="EMBL" id="JAUKTV010000014">
    <property type="protein sequence ID" value="KAK0716597.1"/>
    <property type="molecule type" value="Genomic_DNA"/>
</dbReference>
<keyword evidence="2" id="KW-0812">Transmembrane</keyword>
<keyword evidence="2" id="KW-0472">Membrane</keyword>
<evidence type="ECO:0000256" key="1">
    <source>
        <dbReference type="SAM" id="MobiDB-lite"/>
    </source>
</evidence>
<comment type="caution">
    <text evidence="4">The sequence shown here is derived from an EMBL/GenBank/DDBJ whole genome shotgun (WGS) entry which is preliminary data.</text>
</comment>